<dbReference type="EMBL" id="CAMGZC010000554">
    <property type="protein sequence ID" value="CAI0648441.1"/>
    <property type="molecule type" value="Genomic_DNA"/>
</dbReference>
<sequence length="752" mass="83149">MCLPFSSKKHTYEKSEYAPRPAPAWSSNYGTTGRNTLHRNGGHRHHYTSPGFAYVGATGGDGGGGGHHGFSGGDGGGGGCGGGGGDGGGGGGGGGPCGCAFDLDLHKTPTMPLCKTCEAFDLASLLDQDREVHDLVFHKSISKLRTSASICYFCRLLWTTLTKDQAEDSEVLSTLEGDDDHQSPVVLRGIQYVNDDYEPGGVFRCKVRCDRFRLAGYVSFYSTEGDGNHVTHLDNIIFSRRIKPAEQQFDLLREWADDCDQNHSGCHRDISKLPTRVIDVGLDGKQEPRLVETDGEIGRYMTLSHCWGLHPVIQTTSLTIGDHLKELPLSKLPNTFRDAVIVTRAMGIQYLWIDSLCIIQDSKQDWERESANMGSIYFSSYLMIAASGSTDSRGGCFIPRDTSSHVELRCSQPDGNDSIRVMVRPQPGDFIHLPKRTLHTRAWVLQEKILSSRMVNFDTDQLLWQCKETLIAEDGIPPGWEFPAGRFFTEPDDLNLSFPYTTDSSEGSSFEADWNGMVAHYASRGITKSFDKLPALSGLAKAMEDRTGIGYAAGLWKANLAHSLLWGRVGPWLRTPTGGYRAPSWSWAALEGGISMTIGNAHGLDVFEPMVQGLESTIEPSGLDPRGMIKSGHLMLSGRVRAFDKRQNPQDPGYFHVVEVNSRAEGAVSDYLLDKGDVAGQIIFDEPFKANDQPLYCLQVVRRKENNTSWHGLILESTGKEKEFRRLGRCFTEYVHNPMWFEDVPMERIKII</sequence>
<dbReference type="PANTHER" id="PTHR33112:SF8">
    <property type="entry name" value="HETEROKARYON INCOMPATIBILITY DOMAIN-CONTAINING PROTEIN"/>
    <property type="match status" value="1"/>
</dbReference>
<dbReference type="Proteomes" id="UP001152533">
    <property type="component" value="Unassembled WGS sequence"/>
</dbReference>
<comment type="caution">
    <text evidence="2">The sequence shown here is derived from an EMBL/GenBank/DDBJ whole genome shotgun (WGS) entry which is preliminary data.</text>
</comment>
<name>A0A9W4RW50_9PEZI</name>
<dbReference type="Pfam" id="PF06985">
    <property type="entry name" value="HET"/>
    <property type="match status" value="1"/>
</dbReference>
<evidence type="ECO:0000313" key="3">
    <source>
        <dbReference type="Proteomes" id="UP001152533"/>
    </source>
</evidence>
<dbReference type="InterPro" id="IPR010730">
    <property type="entry name" value="HET"/>
</dbReference>
<feature type="domain" description="Heterokaryon incompatibility" evidence="1">
    <location>
        <begin position="300"/>
        <end position="447"/>
    </location>
</feature>
<dbReference type="PANTHER" id="PTHR33112">
    <property type="entry name" value="DOMAIN PROTEIN, PUTATIVE-RELATED"/>
    <property type="match status" value="1"/>
</dbReference>
<proteinExistence type="predicted"/>
<evidence type="ECO:0000313" key="2">
    <source>
        <dbReference type="EMBL" id="CAI0648441.1"/>
    </source>
</evidence>
<protein>
    <recommendedName>
        <fullName evidence="1">Heterokaryon incompatibility domain-containing protein</fullName>
    </recommendedName>
</protein>
<evidence type="ECO:0000259" key="1">
    <source>
        <dbReference type="Pfam" id="PF06985"/>
    </source>
</evidence>
<organism evidence="2 3">
    <name type="scientific">Colletotrichum noveboracense</name>
    <dbReference type="NCBI Taxonomy" id="2664923"/>
    <lineage>
        <taxon>Eukaryota</taxon>
        <taxon>Fungi</taxon>
        <taxon>Dikarya</taxon>
        <taxon>Ascomycota</taxon>
        <taxon>Pezizomycotina</taxon>
        <taxon>Sordariomycetes</taxon>
        <taxon>Hypocreomycetidae</taxon>
        <taxon>Glomerellales</taxon>
        <taxon>Glomerellaceae</taxon>
        <taxon>Colletotrichum</taxon>
        <taxon>Colletotrichum gloeosporioides species complex</taxon>
    </lineage>
</organism>
<accession>A0A9W4RW50</accession>
<dbReference type="AlphaFoldDB" id="A0A9W4RW50"/>
<gene>
    <name evidence="2" type="ORF">CGXH109_LOCUS75631</name>
</gene>
<reference evidence="2" key="1">
    <citation type="submission" date="2022-08" db="EMBL/GenBank/DDBJ databases">
        <authorList>
            <person name="Giroux E."/>
            <person name="Giroux E."/>
        </authorList>
    </citation>
    <scope>NUCLEOTIDE SEQUENCE</scope>
    <source>
        <strain evidence="2">H1091258</strain>
    </source>
</reference>
<keyword evidence="3" id="KW-1185">Reference proteome</keyword>